<feature type="transmembrane region" description="Helical" evidence="1">
    <location>
        <begin position="103"/>
        <end position="119"/>
    </location>
</feature>
<keyword evidence="1" id="KW-0812">Transmembrane</keyword>
<reference evidence="2 3" key="1">
    <citation type="submission" date="2014-08" db="EMBL/GenBank/DDBJ databases">
        <title>Comparative genomics of the Paenibacillus odorifer group.</title>
        <authorList>
            <person name="den Bakker H.C."/>
            <person name="Tsai Y.-C."/>
            <person name="Martin N."/>
            <person name="Korlach J."/>
            <person name="Wiedmann M."/>
        </authorList>
    </citation>
    <scope>NUCLEOTIDE SEQUENCE [LARGE SCALE GENOMIC DNA]</scope>
    <source>
        <strain evidence="2 3">DSM 14472</strain>
    </source>
</reference>
<organism evidence="2 3">
    <name type="scientific">Paenibacillus stellifer</name>
    <dbReference type="NCBI Taxonomy" id="169760"/>
    <lineage>
        <taxon>Bacteria</taxon>
        <taxon>Bacillati</taxon>
        <taxon>Bacillota</taxon>
        <taxon>Bacilli</taxon>
        <taxon>Bacillales</taxon>
        <taxon>Paenibacillaceae</taxon>
        <taxon>Paenibacillus</taxon>
    </lineage>
</organism>
<dbReference type="HOGENOM" id="CLU_640677_0_0_9"/>
<feature type="transmembrane region" description="Helical" evidence="1">
    <location>
        <begin position="207"/>
        <end position="229"/>
    </location>
</feature>
<evidence type="ECO:0000256" key="1">
    <source>
        <dbReference type="SAM" id="Phobius"/>
    </source>
</evidence>
<evidence type="ECO:0008006" key="4">
    <source>
        <dbReference type="Google" id="ProtNLM"/>
    </source>
</evidence>
<proteinExistence type="predicted"/>
<dbReference type="RefSeq" id="WP_038699651.1">
    <property type="nucleotide sequence ID" value="NZ_CP009286.1"/>
</dbReference>
<accession>A0A089LYU8</accession>
<dbReference type="Proteomes" id="UP000029507">
    <property type="component" value="Chromosome"/>
</dbReference>
<feature type="transmembrane region" description="Helical" evidence="1">
    <location>
        <begin position="277"/>
        <end position="302"/>
    </location>
</feature>
<sequence length="428" mass="47084">MNRFMQALGLSGNSGRGKAELGRMAGASLQETAALYPFALLAAVYVLGTSPLGLLLLAGGFHYAGTLAGDRQSRAGGSRLLLPALTAAAMAAGILAFGLRPAGAAGAAALLAAAVRGLITGRKRLWTGVQIPLPLWGIALSVILYVYIAGSNPPALTPHRTELYVLCMTNLFVLLLRWNTDQVRSASPSYEVDGQTASRIAAVNRRLTWLTLIPIVLIGAWQGFGPLLLRLARWLISLLQSSSIPAEPPKQEESLAAAELRHMAKEEIGGTPLWLTILGYTLLALLSAVIAAGVAVLLYKLLSKWLPERLRLWVRGLLQRFRRLRAIRRAPGEQAEYLDEVERIEGVPPKRWRRRRPDGKRQYAGDDPRQAYRQLIARAMKRGFVFRTSRTPSENGTELETGGRYTDYSPEEVRQLIARYNEDRYGRR</sequence>
<dbReference type="KEGG" id="pste:PSTEL_26235"/>
<evidence type="ECO:0000313" key="2">
    <source>
        <dbReference type="EMBL" id="AIQ66092.1"/>
    </source>
</evidence>
<dbReference type="EMBL" id="CP009286">
    <property type="protein sequence ID" value="AIQ66092.1"/>
    <property type="molecule type" value="Genomic_DNA"/>
</dbReference>
<dbReference type="AlphaFoldDB" id="A0A089LYU8"/>
<feature type="transmembrane region" description="Helical" evidence="1">
    <location>
        <begin position="80"/>
        <end position="97"/>
    </location>
</feature>
<keyword evidence="3" id="KW-1185">Reference proteome</keyword>
<gene>
    <name evidence="2" type="ORF">PSTEL_26235</name>
</gene>
<evidence type="ECO:0000313" key="3">
    <source>
        <dbReference type="Proteomes" id="UP000029507"/>
    </source>
</evidence>
<protein>
    <recommendedName>
        <fullName evidence="4">DUF4129 domain-containing protein</fullName>
    </recommendedName>
</protein>
<feature type="transmembrane region" description="Helical" evidence="1">
    <location>
        <begin position="35"/>
        <end position="59"/>
    </location>
</feature>
<feature type="transmembrane region" description="Helical" evidence="1">
    <location>
        <begin position="161"/>
        <end position="178"/>
    </location>
</feature>
<keyword evidence="1" id="KW-1133">Transmembrane helix</keyword>
<name>A0A089LYU8_9BACL</name>
<feature type="transmembrane region" description="Helical" evidence="1">
    <location>
        <begin position="131"/>
        <end position="149"/>
    </location>
</feature>
<dbReference type="OrthoDB" id="2678254at2"/>
<keyword evidence="1" id="KW-0472">Membrane</keyword>